<keyword evidence="3" id="KW-1185">Reference proteome</keyword>
<evidence type="ECO:0000259" key="1">
    <source>
        <dbReference type="Pfam" id="PF13480"/>
    </source>
</evidence>
<name>A0A5C5U2S3_9GAMM</name>
<dbReference type="OrthoDB" id="209057at2"/>
<dbReference type="Proteomes" id="UP000315949">
    <property type="component" value="Unassembled WGS sequence"/>
</dbReference>
<dbReference type="InterPro" id="IPR016181">
    <property type="entry name" value="Acyl_CoA_acyltransferase"/>
</dbReference>
<gene>
    <name evidence="2" type="ORF">FQY79_07400</name>
</gene>
<sequence>MDDVIVRWGPLGTLGAEELAQWSALGRGTSWSNPFAMPEFVLPAARWLEGPEPAVVRVLRGNALLGVGCFVDQGPDLFAPLRRLGSFRSLHSYRCGLLVRDGEDDVVARALLQSARTAAPRRRHGLSFERLALGDPLSRELERSAARLGGSWHERARFERPVLRLDAGPVEARVPAAVRKDLERRLRRLREQGAVEFRLLHGNDAGEAAVERHLRLEHQGWKREAGTSLLACERQAAFFRDMCARFRAVGAMVFGELVLDGQAIASTSNILLGDTLHAFKSGWDPAFKRYSPGRLNEWMLMRALPDAWPGLRCFDSMSGEGGYMAELLPDREPVASGAFSLSRPARFALHAARAWRPLAWRLSSD</sequence>
<dbReference type="AlphaFoldDB" id="A0A5C5U2S3"/>
<proteinExistence type="predicted"/>
<evidence type="ECO:0000313" key="2">
    <source>
        <dbReference type="EMBL" id="TWT19660.1"/>
    </source>
</evidence>
<feature type="domain" description="BioF2-like acetyltransferase" evidence="1">
    <location>
        <begin position="178"/>
        <end position="321"/>
    </location>
</feature>
<dbReference type="Pfam" id="PF13480">
    <property type="entry name" value="Acetyltransf_6"/>
    <property type="match status" value="1"/>
</dbReference>
<accession>A0A5C5U2S3</accession>
<organism evidence="2 3">
    <name type="scientific">Luteimonas wenzhouensis</name>
    <dbReference type="NCBI Taxonomy" id="2599615"/>
    <lineage>
        <taxon>Bacteria</taxon>
        <taxon>Pseudomonadati</taxon>
        <taxon>Pseudomonadota</taxon>
        <taxon>Gammaproteobacteria</taxon>
        <taxon>Lysobacterales</taxon>
        <taxon>Lysobacteraceae</taxon>
        <taxon>Luteimonas</taxon>
    </lineage>
</organism>
<comment type="caution">
    <text evidence="2">The sequence shown here is derived from an EMBL/GenBank/DDBJ whole genome shotgun (WGS) entry which is preliminary data.</text>
</comment>
<dbReference type="EMBL" id="VOHE01000003">
    <property type="protein sequence ID" value="TWT19660.1"/>
    <property type="molecule type" value="Genomic_DNA"/>
</dbReference>
<keyword evidence="2" id="KW-0808">Transferase</keyword>
<evidence type="ECO:0000313" key="3">
    <source>
        <dbReference type="Proteomes" id="UP000315949"/>
    </source>
</evidence>
<reference evidence="2 3" key="1">
    <citation type="submission" date="2019-07" db="EMBL/GenBank/DDBJ databases">
        <title>Luteimonas sp. YD-1 nov., isolated from acidic soil.</title>
        <authorList>
            <person name="Zhou J."/>
        </authorList>
    </citation>
    <scope>NUCLEOTIDE SEQUENCE [LARGE SCALE GENOMIC DNA]</scope>
    <source>
        <strain evidence="2 3">YD-1</strain>
    </source>
</reference>
<dbReference type="GO" id="GO:0016740">
    <property type="term" value="F:transferase activity"/>
    <property type="evidence" value="ECO:0007669"/>
    <property type="project" value="UniProtKB-KW"/>
</dbReference>
<dbReference type="InterPro" id="IPR038740">
    <property type="entry name" value="BioF2-like_GNAT_dom"/>
</dbReference>
<dbReference type="SUPFAM" id="SSF55729">
    <property type="entry name" value="Acyl-CoA N-acyltransferases (Nat)"/>
    <property type="match status" value="1"/>
</dbReference>
<protein>
    <submittedName>
        <fullName evidence="2">GNAT family N-acetyltransferase</fullName>
    </submittedName>
</protein>